<dbReference type="CDD" id="cd06195">
    <property type="entry name" value="FNR1"/>
    <property type="match status" value="1"/>
</dbReference>
<comment type="cofactor">
    <cofactor evidence="1">
        <name>FAD</name>
        <dbReference type="ChEBI" id="CHEBI:57692"/>
    </cofactor>
</comment>
<evidence type="ECO:0000256" key="4">
    <source>
        <dbReference type="ARBA" id="ARBA00022630"/>
    </source>
</evidence>
<name>A0A3B0ZDY9_9ZZZZ</name>
<dbReference type="GO" id="GO:0034599">
    <property type="term" value="P:cellular response to oxidative stress"/>
    <property type="evidence" value="ECO:0007669"/>
    <property type="project" value="TreeGrafter"/>
</dbReference>
<evidence type="ECO:0000256" key="7">
    <source>
        <dbReference type="ARBA" id="ARBA00022857"/>
    </source>
</evidence>
<dbReference type="PANTHER" id="PTHR47878:SF1">
    <property type="entry name" value="FLAVODOXIN_FERREDOXIN--NADP REDUCTASE"/>
    <property type="match status" value="1"/>
</dbReference>
<dbReference type="EMBL" id="UOFQ01000060">
    <property type="protein sequence ID" value="VAW87220.1"/>
    <property type="molecule type" value="Genomic_DNA"/>
</dbReference>
<evidence type="ECO:0000256" key="6">
    <source>
        <dbReference type="ARBA" id="ARBA00022827"/>
    </source>
</evidence>
<keyword evidence="7" id="KW-0521">NADP</keyword>
<dbReference type="SUPFAM" id="SSF52343">
    <property type="entry name" value="Ferredoxin reductase-like, C-terminal NADP-linked domain"/>
    <property type="match status" value="1"/>
</dbReference>
<keyword evidence="8 10" id="KW-0560">Oxidoreductase</keyword>
<feature type="domain" description="FAD-binding FR-type" evidence="9">
    <location>
        <begin position="2"/>
        <end position="101"/>
    </location>
</feature>
<dbReference type="Gene3D" id="3.40.50.80">
    <property type="entry name" value="Nucleotide-binding domain of ferredoxin-NADP reductase (FNR) module"/>
    <property type="match status" value="1"/>
</dbReference>
<dbReference type="Pfam" id="PF00175">
    <property type="entry name" value="NAD_binding_1"/>
    <property type="match status" value="1"/>
</dbReference>
<dbReference type="EC" id="1.18.1.2" evidence="3"/>
<dbReference type="SUPFAM" id="SSF63380">
    <property type="entry name" value="Riboflavin synthase domain-like"/>
    <property type="match status" value="1"/>
</dbReference>
<evidence type="ECO:0000256" key="8">
    <source>
        <dbReference type="ARBA" id="ARBA00023002"/>
    </source>
</evidence>
<dbReference type="GO" id="GO:0042167">
    <property type="term" value="P:heme catabolic process"/>
    <property type="evidence" value="ECO:0007669"/>
    <property type="project" value="TreeGrafter"/>
</dbReference>
<evidence type="ECO:0000259" key="9">
    <source>
        <dbReference type="PROSITE" id="PS51384"/>
    </source>
</evidence>
<dbReference type="PROSITE" id="PS51384">
    <property type="entry name" value="FAD_FR"/>
    <property type="match status" value="1"/>
</dbReference>
<evidence type="ECO:0000256" key="3">
    <source>
        <dbReference type="ARBA" id="ARBA00013223"/>
    </source>
</evidence>
<dbReference type="InterPro" id="IPR017927">
    <property type="entry name" value="FAD-bd_FR_type"/>
</dbReference>
<keyword evidence="6" id="KW-0274">FAD</keyword>
<dbReference type="InterPro" id="IPR017938">
    <property type="entry name" value="Riboflavin_synthase-like_b-brl"/>
</dbReference>
<evidence type="ECO:0000256" key="5">
    <source>
        <dbReference type="ARBA" id="ARBA00022741"/>
    </source>
</evidence>
<dbReference type="InterPro" id="IPR008333">
    <property type="entry name" value="Cbr1-like_FAD-bd_dom"/>
</dbReference>
<comment type="similarity">
    <text evidence="2">Belongs to the ferredoxin--NADP reductase type 1 family.</text>
</comment>
<dbReference type="Pfam" id="PF00970">
    <property type="entry name" value="FAD_binding_6"/>
    <property type="match status" value="1"/>
</dbReference>
<evidence type="ECO:0000256" key="2">
    <source>
        <dbReference type="ARBA" id="ARBA00008312"/>
    </source>
</evidence>
<proteinExistence type="inferred from homology"/>
<sequence>MATWIKAQVVGRHHWTPRLVSLQFEADISSFKAGQFVRCGIDIDGERVARAYSLINTPGAHPHEIYFNIVDNGRLTPHLASLEAGDEFWVYDGCNGFLVLEELPAAHDLWMLATGTGIGPFLAILKTEQLWQQFEQVVLVHGVSNENELTYRELINAMLQRHSAAFHYVPFVSQEEVSNTIHGRIPDAINNGQLESTADLPLNPERSHVMLCGNAGMIVDTSKLLEQRGMTRHRRSTPGHITIEKYY</sequence>
<dbReference type="PANTHER" id="PTHR47878">
    <property type="entry name" value="OXIDOREDUCTASE FAD/NAD(P)-BINDING DOMAIN PROTEIN"/>
    <property type="match status" value="1"/>
</dbReference>
<protein>
    <recommendedName>
        <fullName evidence="3">ferredoxin--NADP(+) reductase</fullName>
        <ecNumber evidence="3">1.18.1.2</ecNumber>
    </recommendedName>
</protein>
<dbReference type="AlphaFoldDB" id="A0A3B0ZDY9"/>
<accession>A0A3B0ZDY9</accession>
<keyword evidence="5" id="KW-0547">Nucleotide-binding</keyword>
<dbReference type="InterPro" id="IPR051930">
    <property type="entry name" value="FNR_type-1"/>
</dbReference>
<keyword evidence="4" id="KW-0285">Flavoprotein</keyword>
<dbReference type="InterPro" id="IPR001433">
    <property type="entry name" value="OxRdtase_FAD/NAD-bd"/>
</dbReference>
<dbReference type="Gene3D" id="2.40.30.10">
    <property type="entry name" value="Translation factors"/>
    <property type="match status" value="1"/>
</dbReference>
<dbReference type="GO" id="GO:0004324">
    <property type="term" value="F:ferredoxin-NADP+ reductase activity"/>
    <property type="evidence" value="ECO:0007669"/>
    <property type="project" value="UniProtKB-EC"/>
</dbReference>
<evidence type="ECO:0000256" key="1">
    <source>
        <dbReference type="ARBA" id="ARBA00001974"/>
    </source>
</evidence>
<dbReference type="InterPro" id="IPR039261">
    <property type="entry name" value="FNR_nucleotide-bd"/>
</dbReference>
<reference evidence="10" key="1">
    <citation type="submission" date="2018-06" db="EMBL/GenBank/DDBJ databases">
        <authorList>
            <person name="Zhirakovskaya E."/>
        </authorList>
    </citation>
    <scope>NUCLEOTIDE SEQUENCE</scope>
</reference>
<dbReference type="GO" id="GO:0000166">
    <property type="term" value="F:nucleotide binding"/>
    <property type="evidence" value="ECO:0007669"/>
    <property type="project" value="UniProtKB-KW"/>
</dbReference>
<organism evidence="10">
    <name type="scientific">hydrothermal vent metagenome</name>
    <dbReference type="NCBI Taxonomy" id="652676"/>
    <lineage>
        <taxon>unclassified sequences</taxon>
        <taxon>metagenomes</taxon>
        <taxon>ecological metagenomes</taxon>
    </lineage>
</organism>
<evidence type="ECO:0000313" key="10">
    <source>
        <dbReference type="EMBL" id="VAW87220.1"/>
    </source>
</evidence>
<dbReference type="InterPro" id="IPR033892">
    <property type="entry name" value="FNR_bac"/>
</dbReference>
<gene>
    <name evidence="10" type="ORF">MNBD_GAMMA17-1970</name>
</gene>